<evidence type="ECO:0000313" key="3">
    <source>
        <dbReference type="EMBL" id="KFI80963.1"/>
    </source>
</evidence>
<dbReference type="AlphaFoldDB" id="A0A7V8HPL3"/>
<reference evidence="3 4" key="1">
    <citation type="submission" date="2014-03" db="EMBL/GenBank/DDBJ databases">
        <title>Genomics of Bifidobacteria.</title>
        <authorList>
            <person name="Ventura M."/>
            <person name="Milani C."/>
            <person name="Lugli G.A."/>
        </authorList>
    </citation>
    <scope>NUCLEOTIDE SEQUENCE [LARGE SCALE GENOMIC DNA]</scope>
    <source>
        <strain evidence="3 4">LMG 21816</strain>
    </source>
</reference>
<evidence type="ECO:0000313" key="4">
    <source>
        <dbReference type="Proteomes" id="UP000029109"/>
    </source>
</evidence>
<dbReference type="Proteomes" id="UP000029109">
    <property type="component" value="Unassembled WGS sequence"/>
</dbReference>
<name>A0A7V8HPL3_9BIFI</name>
<dbReference type="SUPFAM" id="SSF50729">
    <property type="entry name" value="PH domain-like"/>
    <property type="match status" value="1"/>
</dbReference>
<dbReference type="Pfam" id="PF09851">
    <property type="entry name" value="SHOCT"/>
    <property type="match status" value="1"/>
</dbReference>
<comment type="caution">
    <text evidence="3">The sequence shown here is derived from an EMBL/GenBank/DDBJ whole genome shotgun (WGS) entry which is preliminary data.</text>
</comment>
<gene>
    <name evidence="3" type="ORF">BPULL_0510</name>
</gene>
<evidence type="ECO:0000259" key="2">
    <source>
        <dbReference type="Pfam" id="PF09851"/>
    </source>
</evidence>
<protein>
    <submittedName>
        <fullName evidence="3">Virion core protein</fullName>
    </submittedName>
</protein>
<feature type="domain" description="SHOCT" evidence="2">
    <location>
        <begin position="226"/>
        <end position="251"/>
    </location>
</feature>
<proteinExistence type="predicted"/>
<dbReference type="EMBL" id="JGZJ01000010">
    <property type="protein sequence ID" value="KFI80963.1"/>
    <property type="molecule type" value="Genomic_DNA"/>
</dbReference>
<dbReference type="InterPro" id="IPR018649">
    <property type="entry name" value="SHOCT"/>
</dbReference>
<accession>A0A7V8HPL3</accession>
<feature type="region of interest" description="Disordered" evidence="1">
    <location>
        <begin position="194"/>
        <end position="221"/>
    </location>
</feature>
<sequence>MVDIHLEPDEAVVLREEGVKYSKDPNDTRIGFSNKGELILTNHNIIFAYATGMLKKQIHEQRIPLEAVKVFNGTAQIKASKPKTGSMDYRLTVYAEDGTSLFLFPQELKRKLKDWVESINELIVGHRTGFEAADIGDMDMGKLVSHALHTAQPIVQDVADLAAPIAPLVGAAVGNGAASTPMGQLASTVLGKLSKHEDADTRQEDIPDSHQMSTPKSSLDEQMEGIKKLKDLLDAGILSQEEFNAKKRQILGI</sequence>
<evidence type="ECO:0000256" key="1">
    <source>
        <dbReference type="SAM" id="MobiDB-lite"/>
    </source>
</evidence>
<organism evidence="3 4">
    <name type="scientific">Bifidobacterium pullorum</name>
    <dbReference type="NCBI Taxonomy" id="78448"/>
    <lineage>
        <taxon>Bacteria</taxon>
        <taxon>Bacillati</taxon>
        <taxon>Actinomycetota</taxon>
        <taxon>Actinomycetes</taxon>
        <taxon>Bifidobacteriales</taxon>
        <taxon>Bifidobacteriaceae</taxon>
        <taxon>Bifidobacterium</taxon>
    </lineage>
</organism>
<feature type="compositionally biased region" description="Basic and acidic residues" evidence="1">
    <location>
        <begin position="194"/>
        <end position="208"/>
    </location>
</feature>